<organism evidence="6 7">
    <name type="scientific">Tetracentron sinense</name>
    <name type="common">Spur-leaf</name>
    <dbReference type="NCBI Taxonomy" id="13715"/>
    <lineage>
        <taxon>Eukaryota</taxon>
        <taxon>Viridiplantae</taxon>
        <taxon>Streptophyta</taxon>
        <taxon>Embryophyta</taxon>
        <taxon>Tracheophyta</taxon>
        <taxon>Spermatophyta</taxon>
        <taxon>Magnoliopsida</taxon>
        <taxon>Trochodendrales</taxon>
        <taxon>Trochodendraceae</taxon>
        <taxon>Tetracentron</taxon>
    </lineage>
</organism>
<dbReference type="EMBL" id="JABCRI010000013">
    <property type="protein sequence ID" value="KAF8395076.1"/>
    <property type="molecule type" value="Genomic_DNA"/>
</dbReference>
<evidence type="ECO:0000313" key="7">
    <source>
        <dbReference type="Proteomes" id="UP000655225"/>
    </source>
</evidence>
<dbReference type="Pfam" id="PF03226">
    <property type="entry name" value="Yippee-Mis18"/>
    <property type="match status" value="1"/>
</dbReference>
<proteinExistence type="inferred from homology"/>
<dbReference type="InterPro" id="IPR039058">
    <property type="entry name" value="Yippee_fam"/>
</dbReference>
<dbReference type="OrthoDB" id="1744785at2759"/>
<sequence>MALCKIRRATPVNLDHLGGKFLIDDHILRDSIEFLMGRVFLFELGNVGNKGYYCCRGCKTADGSKTYIALEENIISKNFHGLNWKIAYIFTTIVNEVTGYPEHKDTDGYIMEEVYCVKCLTRLGWKYVSAPDNWIYAIKIGKFLMER</sequence>
<keyword evidence="7" id="KW-1185">Reference proteome</keyword>
<evidence type="ECO:0000313" key="6">
    <source>
        <dbReference type="EMBL" id="KAF8395076.1"/>
    </source>
</evidence>
<dbReference type="InterPro" id="IPR034751">
    <property type="entry name" value="Yippee"/>
</dbReference>
<name>A0A834Z0H6_TETSI</name>
<keyword evidence="3" id="KW-0862">Zinc</keyword>
<dbReference type="PANTHER" id="PTHR13848">
    <property type="entry name" value="PROTEIN YIPPEE-LIKE CG15309-RELATED"/>
    <property type="match status" value="1"/>
</dbReference>
<evidence type="ECO:0000256" key="4">
    <source>
        <dbReference type="RuleBase" id="RU110713"/>
    </source>
</evidence>
<evidence type="ECO:0000256" key="1">
    <source>
        <dbReference type="ARBA" id="ARBA00005613"/>
    </source>
</evidence>
<dbReference type="PROSITE" id="PS51792">
    <property type="entry name" value="YIPPEE"/>
    <property type="match status" value="1"/>
</dbReference>
<comment type="caution">
    <text evidence="6">The sequence shown here is derived from an EMBL/GenBank/DDBJ whole genome shotgun (WGS) entry which is preliminary data.</text>
</comment>
<keyword evidence="2" id="KW-0479">Metal-binding</keyword>
<dbReference type="AlphaFoldDB" id="A0A834Z0H6"/>
<reference evidence="6 7" key="1">
    <citation type="submission" date="2020-04" db="EMBL/GenBank/DDBJ databases">
        <title>Plant Genome Project.</title>
        <authorList>
            <person name="Zhang R.-G."/>
        </authorList>
    </citation>
    <scope>NUCLEOTIDE SEQUENCE [LARGE SCALE GENOMIC DNA]</scope>
    <source>
        <strain evidence="6">YNK0</strain>
        <tissue evidence="6">Leaf</tissue>
    </source>
</reference>
<evidence type="ECO:0000256" key="2">
    <source>
        <dbReference type="ARBA" id="ARBA00022723"/>
    </source>
</evidence>
<gene>
    <name evidence="6" type="ORF">HHK36_019016</name>
</gene>
<accession>A0A834Z0H6</accession>
<protein>
    <recommendedName>
        <fullName evidence="4">Protein yippee-like</fullName>
    </recommendedName>
</protein>
<dbReference type="Proteomes" id="UP000655225">
    <property type="component" value="Unassembled WGS sequence"/>
</dbReference>
<dbReference type="GO" id="GO:0046872">
    <property type="term" value="F:metal ion binding"/>
    <property type="evidence" value="ECO:0007669"/>
    <property type="project" value="UniProtKB-KW"/>
</dbReference>
<comment type="similarity">
    <text evidence="1 4">Belongs to the yippee family.</text>
</comment>
<evidence type="ECO:0000259" key="5">
    <source>
        <dbReference type="PROSITE" id="PS51792"/>
    </source>
</evidence>
<feature type="domain" description="Yippee" evidence="5">
    <location>
        <begin position="51"/>
        <end position="147"/>
    </location>
</feature>
<dbReference type="InterPro" id="IPR004910">
    <property type="entry name" value="Yippee/Mis18/Cereblon"/>
</dbReference>
<evidence type="ECO:0000256" key="3">
    <source>
        <dbReference type="ARBA" id="ARBA00022833"/>
    </source>
</evidence>